<reference evidence="1" key="1">
    <citation type="submission" date="2021-06" db="EMBL/GenBank/DDBJ databases">
        <authorList>
            <person name="Kallberg Y."/>
            <person name="Tangrot J."/>
            <person name="Rosling A."/>
        </authorList>
    </citation>
    <scope>NUCLEOTIDE SEQUENCE</scope>
    <source>
        <strain evidence="1">AU212A</strain>
    </source>
</reference>
<comment type="caution">
    <text evidence="1">The sequence shown here is derived from an EMBL/GenBank/DDBJ whole genome shotgun (WGS) entry which is preliminary data.</text>
</comment>
<gene>
    <name evidence="1" type="ORF">SCALOS_LOCUS3112</name>
</gene>
<name>A0ACA9KYH3_9GLOM</name>
<proteinExistence type="predicted"/>
<feature type="non-terminal residue" evidence="1">
    <location>
        <position position="1"/>
    </location>
</feature>
<keyword evidence="2" id="KW-1185">Reference proteome</keyword>
<dbReference type="Proteomes" id="UP000789860">
    <property type="component" value="Unassembled WGS sequence"/>
</dbReference>
<accession>A0ACA9KYH3</accession>
<organism evidence="1 2">
    <name type="scientific">Scutellospora calospora</name>
    <dbReference type="NCBI Taxonomy" id="85575"/>
    <lineage>
        <taxon>Eukaryota</taxon>
        <taxon>Fungi</taxon>
        <taxon>Fungi incertae sedis</taxon>
        <taxon>Mucoromycota</taxon>
        <taxon>Glomeromycotina</taxon>
        <taxon>Glomeromycetes</taxon>
        <taxon>Diversisporales</taxon>
        <taxon>Gigasporaceae</taxon>
        <taxon>Scutellospora</taxon>
    </lineage>
</organism>
<evidence type="ECO:0000313" key="2">
    <source>
        <dbReference type="Proteomes" id="UP000789860"/>
    </source>
</evidence>
<sequence length="173" mass="19662">YDATITEPPQNDPHHENILLSIETKDFIDQGNTVLKLECFHSRSAQHLTSTTTTIKKGSTLFMNSDLTIVDDTYVVHLYGMNFCEYQKSIINTKNSTNLLWLNKSSKVPKKKESSESPEKDTQNELPKKNNLDKPLANETSGSEKVARTVALRVKGSRQKKSTKTKPYFRLNE</sequence>
<evidence type="ECO:0000313" key="1">
    <source>
        <dbReference type="EMBL" id="CAG8497973.1"/>
    </source>
</evidence>
<dbReference type="EMBL" id="CAJVPM010003195">
    <property type="protein sequence ID" value="CAG8497973.1"/>
    <property type="molecule type" value="Genomic_DNA"/>
</dbReference>
<protein>
    <submittedName>
        <fullName evidence="1">910_t:CDS:1</fullName>
    </submittedName>
</protein>